<protein>
    <submittedName>
        <fullName evidence="1">Uncharacterized protein</fullName>
    </submittedName>
</protein>
<feature type="non-terminal residue" evidence="1">
    <location>
        <position position="51"/>
    </location>
</feature>
<keyword evidence="2" id="KW-1185">Reference proteome</keyword>
<dbReference type="AlphaFoldDB" id="A0AAV7IEH1"/>
<dbReference type="EMBL" id="JAHXZJ010000747">
    <property type="protein sequence ID" value="KAH0558329.1"/>
    <property type="molecule type" value="Genomic_DNA"/>
</dbReference>
<organism evidence="1 2">
    <name type="scientific">Cotesia glomerata</name>
    <name type="common">Lepidopteran parasitic wasp</name>
    <name type="synonym">Apanteles glomeratus</name>
    <dbReference type="NCBI Taxonomy" id="32391"/>
    <lineage>
        <taxon>Eukaryota</taxon>
        <taxon>Metazoa</taxon>
        <taxon>Ecdysozoa</taxon>
        <taxon>Arthropoda</taxon>
        <taxon>Hexapoda</taxon>
        <taxon>Insecta</taxon>
        <taxon>Pterygota</taxon>
        <taxon>Neoptera</taxon>
        <taxon>Endopterygota</taxon>
        <taxon>Hymenoptera</taxon>
        <taxon>Apocrita</taxon>
        <taxon>Ichneumonoidea</taxon>
        <taxon>Braconidae</taxon>
        <taxon>Microgastrinae</taxon>
        <taxon>Cotesia</taxon>
    </lineage>
</organism>
<accession>A0AAV7IEH1</accession>
<evidence type="ECO:0000313" key="2">
    <source>
        <dbReference type="Proteomes" id="UP000826195"/>
    </source>
</evidence>
<comment type="caution">
    <text evidence="1">The sequence shown here is derived from an EMBL/GenBank/DDBJ whole genome shotgun (WGS) entry which is preliminary data.</text>
</comment>
<dbReference type="Proteomes" id="UP000826195">
    <property type="component" value="Unassembled WGS sequence"/>
</dbReference>
<sequence>MLFSDGLQEEEHEYGLGLKSAKPEMIYLTQWVTNNNIELPKPVAGGFPETC</sequence>
<proteinExistence type="predicted"/>
<evidence type="ECO:0000313" key="1">
    <source>
        <dbReference type="EMBL" id="KAH0558329.1"/>
    </source>
</evidence>
<gene>
    <name evidence="1" type="ORF">KQX54_015712</name>
</gene>
<reference evidence="1 2" key="1">
    <citation type="journal article" date="2021" name="J. Hered.">
        <title>A chromosome-level genome assembly of the parasitoid wasp, Cotesia glomerata (Hymenoptera: Braconidae).</title>
        <authorList>
            <person name="Pinto B.J."/>
            <person name="Weis J.J."/>
            <person name="Gamble T."/>
            <person name="Ode P.J."/>
            <person name="Paul R."/>
            <person name="Zaspel J.M."/>
        </authorList>
    </citation>
    <scope>NUCLEOTIDE SEQUENCE [LARGE SCALE GENOMIC DNA]</scope>
    <source>
        <strain evidence="1">CgM1</strain>
    </source>
</reference>
<name>A0AAV7IEH1_COTGL</name>